<dbReference type="InterPro" id="IPR001451">
    <property type="entry name" value="Hexapep"/>
</dbReference>
<evidence type="ECO:0000256" key="17">
    <source>
        <dbReference type="ARBA" id="ARBA00048247"/>
    </source>
</evidence>
<feature type="binding site" evidence="20">
    <location>
        <position position="73"/>
    </location>
    <ligand>
        <name>UDP-N-acetyl-alpha-D-glucosamine</name>
        <dbReference type="ChEBI" id="CHEBI:57705"/>
    </ligand>
</feature>
<dbReference type="PANTHER" id="PTHR43584:SF3">
    <property type="entry name" value="BIFUNCTIONAL PROTEIN GLMU"/>
    <property type="match status" value="1"/>
</dbReference>
<reference evidence="22" key="1">
    <citation type="submission" date="2022-05" db="EMBL/GenBank/DDBJ databases">
        <authorList>
            <person name="Oliphant S.A."/>
            <person name="Watson-Haigh N.S."/>
            <person name="Sumby K.M."/>
            <person name="Gardner J.M."/>
            <person name="Jiranek V."/>
        </authorList>
    </citation>
    <scope>NUCLEOTIDE SEQUENCE</scope>
    <source>
        <strain evidence="22">KI16_H9</strain>
    </source>
</reference>
<evidence type="ECO:0000256" key="9">
    <source>
        <dbReference type="ARBA" id="ARBA00022723"/>
    </source>
</evidence>
<comment type="pathway">
    <text evidence="20">Bacterial outer membrane biogenesis; LPS lipid A biosynthesis.</text>
</comment>
<evidence type="ECO:0000256" key="1">
    <source>
        <dbReference type="ARBA" id="ARBA00004496"/>
    </source>
</evidence>
<keyword evidence="10 20" id="KW-0677">Repeat</keyword>
<comment type="subunit">
    <text evidence="20">Homotrimer.</text>
</comment>
<name>A0ABY5BMF5_9LACO</name>
<comment type="pathway">
    <text evidence="2 20">Nucleotide-sugar biosynthesis; UDP-N-acetyl-alpha-D-glucosamine biosynthesis; N-acetyl-alpha-D-glucosamine 1-phosphate from alpha-D-glucosamine 6-phosphate (route II): step 2/2.</text>
</comment>
<evidence type="ECO:0000259" key="21">
    <source>
        <dbReference type="Pfam" id="PF00483"/>
    </source>
</evidence>
<feature type="active site" description="Proton acceptor" evidence="20">
    <location>
        <position position="363"/>
    </location>
</feature>
<dbReference type="GO" id="GO:0003977">
    <property type="term" value="F:UDP-N-acetylglucosamine diphosphorylase activity"/>
    <property type="evidence" value="ECO:0007669"/>
    <property type="project" value="UniProtKB-EC"/>
</dbReference>
<feature type="binding site" evidence="20">
    <location>
        <position position="405"/>
    </location>
    <ligand>
        <name>acetyl-CoA</name>
        <dbReference type="ChEBI" id="CHEBI:57288"/>
    </ligand>
</feature>
<evidence type="ECO:0000256" key="4">
    <source>
        <dbReference type="ARBA" id="ARBA00007707"/>
    </source>
</evidence>
<feature type="binding site" evidence="20">
    <location>
        <position position="140"/>
    </location>
    <ligand>
        <name>UDP-N-acetyl-alpha-D-glucosamine</name>
        <dbReference type="ChEBI" id="CHEBI:57705"/>
    </ligand>
</feature>
<feature type="binding site" evidence="20">
    <location>
        <position position="103"/>
    </location>
    <ligand>
        <name>Mg(2+)</name>
        <dbReference type="ChEBI" id="CHEBI:18420"/>
    </ligand>
</feature>
<evidence type="ECO:0000256" key="14">
    <source>
        <dbReference type="ARBA" id="ARBA00023268"/>
    </source>
</evidence>
<feature type="binding site" evidence="20">
    <location>
        <position position="440"/>
    </location>
    <ligand>
        <name>acetyl-CoA</name>
        <dbReference type="ChEBI" id="CHEBI:57288"/>
    </ligand>
</feature>
<dbReference type="EC" id="2.3.1.157" evidence="20"/>
<keyword evidence="7 20" id="KW-0808">Transferase</keyword>
<dbReference type="CDD" id="cd02540">
    <property type="entry name" value="GT2_GlmU_N_bac"/>
    <property type="match status" value="1"/>
</dbReference>
<comment type="similarity">
    <text evidence="5 20">In the N-terminal section; belongs to the N-acetylglucosamine-1-phosphate uridyltransferase family.</text>
</comment>
<comment type="caution">
    <text evidence="20">Lacks conserved residue(s) required for the propagation of feature annotation.</text>
</comment>
<keyword evidence="23" id="KW-1185">Reference proteome</keyword>
<dbReference type="InterPro" id="IPR005835">
    <property type="entry name" value="NTP_transferase_dom"/>
</dbReference>
<feature type="binding site" evidence="20">
    <location>
        <position position="228"/>
    </location>
    <ligand>
        <name>UDP-N-acetyl-alpha-D-glucosamine</name>
        <dbReference type="ChEBI" id="CHEBI:57705"/>
    </ligand>
</feature>
<sequence length="459" mass="49834">MATRNTIILAAGKGTRMKSKLYKVLHQICGKSMVDHVLTQVSQLDMDQIVTVVGFGAEAVEAELGKRTEYVVQDQQLGTGDAVLRAEPLLKNAEGTTLVISGDTPLFTATTLKNLFAYHEDKKATATILTSMAPDPTGYGRIVRNDLGIVEKIVEEKDADVEEKAIREINTGVYVFDNQKLFEALHRTNNDNAQGEYYLTDAIEVLKQQGDTIAAYKMADFSESMGVNNRVAQAAATKVMQQRINEAHMRNGVTIIDPASTYIDADIEIGPDTIIEPGVQLKKGTKIGRDCVIGAHSKLVNSVIHDDVTITSSTLEGAEMRSHSDIGPNSHLRPGAHIGEHVHIGNFCEVKQAEIGAGTKLGHLTYVGNAKLGKNINIGCGVIFANYDGKHKHETTVGDDVFIGSNANLIAPLTIADHSFIAAGSTITDDIDQYDMAIARNRQTNKPDYYQRLPFNGAD</sequence>
<dbReference type="EC" id="2.7.7.23" evidence="20"/>
<evidence type="ECO:0000256" key="8">
    <source>
        <dbReference type="ARBA" id="ARBA00022695"/>
    </source>
</evidence>
<evidence type="ECO:0000256" key="11">
    <source>
        <dbReference type="ARBA" id="ARBA00022842"/>
    </source>
</evidence>
<feature type="binding site" evidence="20">
    <location>
        <position position="377"/>
    </location>
    <ligand>
        <name>UDP-N-acetyl-alpha-D-glucosamine</name>
        <dbReference type="ChEBI" id="CHEBI:57705"/>
    </ligand>
</feature>
<dbReference type="Gene3D" id="2.160.10.10">
    <property type="entry name" value="Hexapeptide repeat proteins"/>
    <property type="match status" value="1"/>
</dbReference>
<keyword evidence="12 20" id="KW-0133">Cell shape</keyword>
<comment type="catalytic activity">
    <reaction evidence="18 20">
        <text>N-acetyl-alpha-D-glucosamine 1-phosphate + UTP + H(+) = UDP-N-acetyl-alpha-D-glucosamine + diphosphate</text>
        <dbReference type="Rhea" id="RHEA:13509"/>
        <dbReference type="ChEBI" id="CHEBI:15378"/>
        <dbReference type="ChEBI" id="CHEBI:33019"/>
        <dbReference type="ChEBI" id="CHEBI:46398"/>
        <dbReference type="ChEBI" id="CHEBI:57705"/>
        <dbReference type="ChEBI" id="CHEBI:57776"/>
        <dbReference type="EC" id="2.7.7.23"/>
    </reaction>
</comment>
<dbReference type="InterPro" id="IPR050065">
    <property type="entry name" value="GlmU-like"/>
</dbReference>
<feature type="region of interest" description="Pyrophosphorylase" evidence="20">
    <location>
        <begin position="1"/>
        <end position="230"/>
    </location>
</feature>
<evidence type="ECO:0000256" key="2">
    <source>
        <dbReference type="ARBA" id="ARBA00005166"/>
    </source>
</evidence>
<evidence type="ECO:0000256" key="16">
    <source>
        <dbReference type="ARBA" id="ARBA00023316"/>
    </source>
</evidence>
<feature type="binding site" evidence="20">
    <location>
        <begin position="78"/>
        <end position="79"/>
    </location>
    <ligand>
        <name>UDP-N-acetyl-alpha-D-glucosamine</name>
        <dbReference type="ChEBI" id="CHEBI:57705"/>
    </ligand>
</feature>
<dbReference type="InterPro" id="IPR011004">
    <property type="entry name" value="Trimer_LpxA-like_sf"/>
</dbReference>
<keyword evidence="14 20" id="KW-0511">Multifunctional enzyme</keyword>
<evidence type="ECO:0000256" key="6">
    <source>
        <dbReference type="ARBA" id="ARBA00022490"/>
    </source>
</evidence>
<comment type="function">
    <text evidence="19 20">Catalyzes the last two sequential reactions in the de novo biosynthetic pathway for UDP-N-acetylglucosamine (UDP-GlcNAc). The C-terminal domain catalyzes the transfer of acetyl group from acetyl coenzyme A to glucosamine-1-phosphate (GlcN-1-P) to produce N-acetylglucosamine-1-phosphate (GlcNAc-1-P), which is converted into UDP-GlcNAc by the transfer of uridine 5-monophosphate (from uridine 5-triphosphate), a reaction catalyzed by the N-terminal domain.</text>
</comment>
<feature type="binding site" evidence="20">
    <location>
        <begin position="101"/>
        <end position="103"/>
    </location>
    <ligand>
        <name>UDP-N-acetyl-alpha-D-glucosamine</name>
        <dbReference type="ChEBI" id="CHEBI:57705"/>
    </ligand>
</feature>
<dbReference type="SUPFAM" id="SSF51161">
    <property type="entry name" value="Trimeric LpxA-like enzymes"/>
    <property type="match status" value="1"/>
</dbReference>
<keyword evidence="9 20" id="KW-0479">Metal-binding</keyword>
<evidence type="ECO:0000256" key="19">
    <source>
        <dbReference type="ARBA" id="ARBA00049628"/>
    </source>
</evidence>
<dbReference type="EMBL" id="CP097116">
    <property type="protein sequence ID" value="USS84868.1"/>
    <property type="molecule type" value="Genomic_DNA"/>
</dbReference>
<dbReference type="SUPFAM" id="SSF53448">
    <property type="entry name" value="Nucleotide-diphospho-sugar transferases"/>
    <property type="match status" value="1"/>
</dbReference>
<dbReference type="InterPro" id="IPR038009">
    <property type="entry name" value="GlmU_C_LbH"/>
</dbReference>
<gene>
    <name evidence="20 22" type="primary">glmU</name>
    <name evidence="22" type="ORF">M3M35_06080</name>
</gene>
<dbReference type="PANTHER" id="PTHR43584">
    <property type="entry name" value="NUCLEOTIDYL TRANSFERASE"/>
    <property type="match status" value="1"/>
</dbReference>
<keyword evidence="16 20" id="KW-0961">Cell wall biogenesis/degradation</keyword>
<keyword evidence="8 20" id="KW-0548">Nucleotidyltransferase</keyword>
<dbReference type="NCBIfam" id="NF010934">
    <property type="entry name" value="PRK14354.1"/>
    <property type="match status" value="1"/>
</dbReference>
<evidence type="ECO:0000256" key="15">
    <source>
        <dbReference type="ARBA" id="ARBA00023315"/>
    </source>
</evidence>
<evidence type="ECO:0000256" key="10">
    <source>
        <dbReference type="ARBA" id="ARBA00022737"/>
    </source>
</evidence>
<dbReference type="Proteomes" id="UP001056707">
    <property type="component" value="Chromosome"/>
</dbReference>
<keyword evidence="11 20" id="KW-0460">Magnesium</keyword>
<dbReference type="Pfam" id="PF00483">
    <property type="entry name" value="NTP_transferase"/>
    <property type="match status" value="1"/>
</dbReference>
<comment type="pathway">
    <text evidence="3 20">Nucleotide-sugar biosynthesis; UDP-N-acetyl-alpha-D-glucosamine biosynthesis; UDP-N-acetyl-alpha-D-glucosamine from N-acetyl-alpha-D-glucosamine 1-phosphate: step 1/1.</text>
</comment>
<feature type="binding site" evidence="20">
    <location>
        <position position="351"/>
    </location>
    <ligand>
        <name>UDP-N-acetyl-alpha-D-glucosamine</name>
        <dbReference type="ChEBI" id="CHEBI:57705"/>
    </ligand>
</feature>
<proteinExistence type="inferred from homology"/>
<feature type="binding site" evidence="20">
    <location>
        <begin position="9"/>
        <end position="12"/>
    </location>
    <ligand>
        <name>UDP-N-acetyl-alpha-D-glucosamine</name>
        <dbReference type="ChEBI" id="CHEBI:57705"/>
    </ligand>
</feature>
<evidence type="ECO:0000313" key="22">
    <source>
        <dbReference type="EMBL" id="USS84868.1"/>
    </source>
</evidence>
<protein>
    <recommendedName>
        <fullName evidence="20">Bifunctional protein GlmU</fullName>
    </recommendedName>
    <domain>
        <recommendedName>
            <fullName evidence="20">UDP-N-acetylglucosamine pyrophosphorylase</fullName>
            <ecNumber evidence="20">2.7.7.23</ecNumber>
        </recommendedName>
        <alternativeName>
            <fullName evidence="20">N-acetylglucosamine-1-phosphate uridyltransferase</fullName>
        </alternativeName>
    </domain>
    <domain>
        <recommendedName>
            <fullName evidence="20">Glucosamine-1-phosphate N-acetyltransferase</fullName>
            <ecNumber evidence="20">2.3.1.157</ecNumber>
        </recommendedName>
    </domain>
</protein>
<dbReference type="HAMAP" id="MF_01631">
    <property type="entry name" value="GlmU"/>
    <property type="match status" value="1"/>
</dbReference>
<dbReference type="Pfam" id="PF00132">
    <property type="entry name" value="Hexapep"/>
    <property type="match status" value="3"/>
</dbReference>
<feature type="binding site" evidence="20">
    <location>
        <position position="333"/>
    </location>
    <ligand>
        <name>UDP-N-acetyl-alpha-D-glucosamine</name>
        <dbReference type="ChEBI" id="CHEBI:57705"/>
    </ligand>
</feature>
<feature type="binding site" evidence="20">
    <location>
        <position position="155"/>
    </location>
    <ligand>
        <name>UDP-N-acetyl-alpha-D-glucosamine</name>
        <dbReference type="ChEBI" id="CHEBI:57705"/>
    </ligand>
</feature>
<feature type="domain" description="Nucleotidyl transferase" evidence="21">
    <location>
        <begin position="6"/>
        <end position="219"/>
    </location>
</feature>
<comment type="catalytic activity">
    <reaction evidence="17 20">
        <text>alpha-D-glucosamine 1-phosphate + acetyl-CoA = N-acetyl-alpha-D-glucosamine 1-phosphate + CoA + H(+)</text>
        <dbReference type="Rhea" id="RHEA:13725"/>
        <dbReference type="ChEBI" id="CHEBI:15378"/>
        <dbReference type="ChEBI" id="CHEBI:57287"/>
        <dbReference type="ChEBI" id="CHEBI:57288"/>
        <dbReference type="ChEBI" id="CHEBI:57776"/>
        <dbReference type="ChEBI" id="CHEBI:58516"/>
        <dbReference type="EC" id="2.3.1.157"/>
    </reaction>
</comment>
<accession>A0ABY5BMF5</accession>
<evidence type="ECO:0000256" key="7">
    <source>
        <dbReference type="ARBA" id="ARBA00022679"/>
    </source>
</evidence>
<feature type="binding site" evidence="20">
    <location>
        <position position="366"/>
    </location>
    <ligand>
        <name>UDP-N-acetyl-alpha-D-glucosamine</name>
        <dbReference type="ChEBI" id="CHEBI:57705"/>
    </ligand>
</feature>
<dbReference type="PROSITE" id="PS00101">
    <property type="entry name" value="HEXAPEP_TRANSFERASES"/>
    <property type="match status" value="1"/>
</dbReference>
<evidence type="ECO:0000313" key="23">
    <source>
        <dbReference type="Proteomes" id="UP001056707"/>
    </source>
</evidence>
<evidence type="ECO:0000256" key="5">
    <source>
        <dbReference type="ARBA" id="ARBA00007947"/>
    </source>
</evidence>
<comment type="subcellular location">
    <subcellularLocation>
        <location evidence="1 20">Cytoplasm</location>
    </subcellularLocation>
</comment>
<evidence type="ECO:0000256" key="13">
    <source>
        <dbReference type="ARBA" id="ARBA00022984"/>
    </source>
</evidence>
<feature type="region of interest" description="Linker" evidence="20">
    <location>
        <begin position="231"/>
        <end position="251"/>
    </location>
</feature>
<dbReference type="InterPro" id="IPR005882">
    <property type="entry name" value="Bifunctional_GlmU"/>
</dbReference>
<comment type="similarity">
    <text evidence="4 20">In the C-terminal section; belongs to the transferase hexapeptide repeat family.</text>
</comment>
<evidence type="ECO:0000256" key="12">
    <source>
        <dbReference type="ARBA" id="ARBA00022960"/>
    </source>
</evidence>
<dbReference type="GO" id="GO:0019134">
    <property type="term" value="F:glucosamine-1-phosphate N-acetyltransferase activity"/>
    <property type="evidence" value="ECO:0007669"/>
    <property type="project" value="UniProtKB-EC"/>
</dbReference>
<dbReference type="CDD" id="cd03353">
    <property type="entry name" value="LbH_GlmU_C"/>
    <property type="match status" value="1"/>
</dbReference>
<feature type="binding site" evidence="20">
    <location>
        <position position="170"/>
    </location>
    <ligand>
        <name>UDP-N-acetyl-alpha-D-glucosamine</name>
        <dbReference type="ChEBI" id="CHEBI:57705"/>
    </ligand>
</feature>
<keyword evidence="6 20" id="KW-0963">Cytoplasm</keyword>
<keyword evidence="13 20" id="KW-0573">Peptidoglycan synthesis</keyword>
<dbReference type="NCBIfam" id="TIGR01173">
    <property type="entry name" value="glmU"/>
    <property type="match status" value="1"/>
</dbReference>
<feature type="binding site" evidence="20">
    <location>
        <position position="228"/>
    </location>
    <ligand>
        <name>Mg(2+)</name>
        <dbReference type="ChEBI" id="CHEBI:18420"/>
    </ligand>
</feature>
<dbReference type="RefSeq" id="WP_252749770.1">
    <property type="nucleotide sequence ID" value="NZ_CP097116.1"/>
</dbReference>
<feature type="binding site" evidence="20">
    <location>
        <position position="423"/>
    </location>
    <ligand>
        <name>acetyl-CoA</name>
        <dbReference type="ChEBI" id="CHEBI:57288"/>
    </ligand>
</feature>
<feature type="binding site" evidence="20">
    <location>
        <position position="23"/>
    </location>
    <ligand>
        <name>UDP-N-acetyl-alpha-D-glucosamine</name>
        <dbReference type="ChEBI" id="CHEBI:57705"/>
    </ligand>
</feature>
<dbReference type="Gene3D" id="3.90.550.10">
    <property type="entry name" value="Spore Coat Polysaccharide Biosynthesis Protein SpsA, Chain A"/>
    <property type="match status" value="1"/>
</dbReference>
<evidence type="ECO:0000256" key="3">
    <source>
        <dbReference type="ARBA" id="ARBA00005208"/>
    </source>
</evidence>
<evidence type="ECO:0000256" key="20">
    <source>
        <dbReference type="HAMAP-Rule" id="MF_01631"/>
    </source>
</evidence>
<dbReference type="InterPro" id="IPR029044">
    <property type="entry name" value="Nucleotide-diphossugar_trans"/>
</dbReference>
<feature type="binding site" evidence="20">
    <location>
        <begin position="386"/>
        <end position="387"/>
    </location>
    <ligand>
        <name>acetyl-CoA</name>
        <dbReference type="ChEBI" id="CHEBI:57288"/>
    </ligand>
</feature>
<comment type="cofactor">
    <cofactor evidence="20">
        <name>Mg(2+)</name>
        <dbReference type="ChEBI" id="CHEBI:18420"/>
    </cofactor>
    <text evidence="20">Binds 1 Mg(2+) ion per subunit.</text>
</comment>
<feature type="region of interest" description="N-acetyltransferase" evidence="20">
    <location>
        <begin position="252"/>
        <end position="459"/>
    </location>
</feature>
<keyword evidence="15 20" id="KW-0012">Acyltransferase</keyword>
<dbReference type="InterPro" id="IPR018357">
    <property type="entry name" value="Hexapep_transf_CS"/>
</dbReference>
<organism evidence="22 23">
    <name type="scientific">Fructilactobacillus myrtifloralis</name>
    <dbReference type="NCBI Taxonomy" id="2940301"/>
    <lineage>
        <taxon>Bacteria</taxon>
        <taxon>Bacillati</taxon>
        <taxon>Bacillota</taxon>
        <taxon>Bacilli</taxon>
        <taxon>Lactobacillales</taxon>
        <taxon>Lactobacillaceae</taxon>
        <taxon>Fructilactobacillus</taxon>
    </lineage>
</organism>
<evidence type="ECO:0000256" key="18">
    <source>
        <dbReference type="ARBA" id="ARBA00048493"/>
    </source>
</evidence>